<dbReference type="Proteomes" id="UP000272400">
    <property type="component" value="Unassembled WGS sequence"/>
</dbReference>
<organism evidence="2 3">
    <name type="scientific">Actinocorallia herbida</name>
    <dbReference type="NCBI Taxonomy" id="58109"/>
    <lineage>
        <taxon>Bacteria</taxon>
        <taxon>Bacillati</taxon>
        <taxon>Actinomycetota</taxon>
        <taxon>Actinomycetes</taxon>
        <taxon>Streptosporangiales</taxon>
        <taxon>Thermomonosporaceae</taxon>
        <taxon>Actinocorallia</taxon>
    </lineage>
</organism>
<keyword evidence="1" id="KW-0812">Transmembrane</keyword>
<sequence length="219" mass="23211">MTGTALVKPQHEDVSGRVQDGPVRDRWVTAGMLVSAASAAVASFSGLYGLAVFAGWPLRLAWLLPLTVDAYAMTSARVWLARTTESDAARGFARINALLAITASITGNSVYHAISTGLLPMSWPVVVLVGAVPAAVLGLTAHLHALRGHPEPSPPVPTAPHQDEETSLLAAARAADAAYRTEHGRPITRDALRSRLRISTRKATELRRRLSAENEGGDA</sequence>
<dbReference type="InterPro" id="IPR021235">
    <property type="entry name" value="DUF2637"/>
</dbReference>
<protein>
    <submittedName>
        <fullName evidence="2">Uncharacterized protein DUF2637</fullName>
    </submittedName>
</protein>
<reference evidence="2 3" key="1">
    <citation type="submission" date="2018-11" db="EMBL/GenBank/DDBJ databases">
        <title>Sequencing the genomes of 1000 actinobacteria strains.</title>
        <authorList>
            <person name="Klenk H.-P."/>
        </authorList>
    </citation>
    <scope>NUCLEOTIDE SEQUENCE [LARGE SCALE GENOMIC DNA]</scope>
    <source>
        <strain evidence="2 3">DSM 44254</strain>
    </source>
</reference>
<dbReference type="RefSeq" id="WP_211360110.1">
    <property type="nucleotide sequence ID" value="NZ_RJKE01000001.1"/>
</dbReference>
<dbReference type="Pfam" id="PF10935">
    <property type="entry name" value="DUF2637"/>
    <property type="match status" value="1"/>
</dbReference>
<proteinExistence type="predicted"/>
<evidence type="ECO:0000313" key="3">
    <source>
        <dbReference type="Proteomes" id="UP000272400"/>
    </source>
</evidence>
<name>A0A3N1D7S4_9ACTN</name>
<feature type="transmembrane region" description="Helical" evidence="1">
    <location>
        <begin position="60"/>
        <end position="80"/>
    </location>
</feature>
<evidence type="ECO:0000313" key="2">
    <source>
        <dbReference type="EMBL" id="ROO89574.1"/>
    </source>
</evidence>
<accession>A0A3N1D7S4</accession>
<gene>
    <name evidence="2" type="ORF">EDD29_7273</name>
</gene>
<dbReference type="EMBL" id="RJKE01000001">
    <property type="protein sequence ID" value="ROO89574.1"/>
    <property type="molecule type" value="Genomic_DNA"/>
</dbReference>
<evidence type="ECO:0000256" key="1">
    <source>
        <dbReference type="SAM" id="Phobius"/>
    </source>
</evidence>
<keyword evidence="3" id="KW-1185">Reference proteome</keyword>
<feature type="transmembrane region" description="Helical" evidence="1">
    <location>
        <begin position="92"/>
        <end position="111"/>
    </location>
</feature>
<comment type="caution">
    <text evidence="2">The sequence shown here is derived from an EMBL/GenBank/DDBJ whole genome shotgun (WGS) entry which is preliminary data.</text>
</comment>
<feature type="transmembrane region" description="Helical" evidence="1">
    <location>
        <begin position="27"/>
        <end position="54"/>
    </location>
</feature>
<dbReference type="AlphaFoldDB" id="A0A3N1D7S4"/>
<keyword evidence="1" id="KW-1133">Transmembrane helix</keyword>
<keyword evidence="1" id="KW-0472">Membrane</keyword>
<feature type="transmembrane region" description="Helical" evidence="1">
    <location>
        <begin position="123"/>
        <end position="143"/>
    </location>
</feature>